<proteinExistence type="predicted"/>
<dbReference type="AlphaFoldDB" id="A0A1N7IJ41"/>
<dbReference type="PANTHER" id="PTHR19288:SF90">
    <property type="entry name" value="OS08G0542600 PROTEIN"/>
    <property type="match status" value="1"/>
</dbReference>
<protein>
    <submittedName>
        <fullName evidence="1">HAD-superfamily class IIA hydrolase, TIGR01459</fullName>
    </submittedName>
</protein>
<dbReference type="Proteomes" id="UP000185678">
    <property type="component" value="Unassembled WGS sequence"/>
</dbReference>
<evidence type="ECO:0000313" key="1">
    <source>
        <dbReference type="EMBL" id="SIS37072.1"/>
    </source>
</evidence>
<dbReference type="EMBL" id="FTOA01000001">
    <property type="protein sequence ID" value="SIS37072.1"/>
    <property type="molecule type" value="Genomic_DNA"/>
</dbReference>
<accession>A0A1N7IJ41</accession>
<dbReference type="STRING" id="80876.SAMN05421779_101186"/>
<dbReference type="RefSeq" id="WP_245821194.1">
    <property type="nucleotide sequence ID" value="NZ_FTOA01000001.1"/>
</dbReference>
<dbReference type="GO" id="GO:0016791">
    <property type="term" value="F:phosphatase activity"/>
    <property type="evidence" value="ECO:0007669"/>
    <property type="project" value="TreeGrafter"/>
</dbReference>
<dbReference type="CDD" id="cd07525">
    <property type="entry name" value="HAD_like"/>
    <property type="match status" value="1"/>
</dbReference>
<dbReference type="InterPro" id="IPR006357">
    <property type="entry name" value="HAD-SF_hydro_IIA"/>
</dbReference>
<organism evidence="1 2">
    <name type="scientific">Insolitispirillum peregrinum</name>
    <dbReference type="NCBI Taxonomy" id="80876"/>
    <lineage>
        <taxon>Bacteria</taxon>
        <taxon>Pseudomonadati</taxon>
        <taxon>Pseudomonadota</taxon>
        <taxon>Alphaproteobacteria</taxon>
        <taxon>Rhodospirillales</taxon>
        <taxon>Novispirillaceae</taxon>
        <taxon>Insolitispirillum</taxon>
    </lineage>
</organism>
<dbReference type="InterPro" id="IPR036412">
    <property type="entry name" value="HAD-like_sf"/>
</dbReference>
<dbReference type="NCBIfam" id="TIGR01460">
    <property type="entry name" value="HAD-SF-IIA"/>
    <property type="match status" value="1"/>
</dbReference>
<dbReference type="InterPro" id="IPR023214">
    <property type="entry name" value="HAD_sf"/>
</dbReference>
<evidence type="ECO:0000313" key="2">
    <source>
        <dbReference type="Proteomes" id="UP000185678"/>
    </source>
</evidence>
<sequence length="314" mass="33995">MITKLRPHRLGADGLPVDEWGMPHVSVPRLLPGVRAAAFQYDTFILDLWGVIHDGAQAFPHSRETLRRLKDAGCKTMLLSNAPRRAHVLIAQMDGFGIERDLYGEVMSSGEAVRQAMLDRTDPFFAALGSVCYHLGPERDRSIFEDVPVTITDRLDEAEFIVNTGPVDFADDVGTYESVLAAGVARDLPMVCANPDRVVIRLGQRIICAGALADRYAELGGRVAMRGKPDAAVYELCLKVLGSHPYRTAVVGDALETDMRGAANAGLSGIWVTGGIHAKEVDGAYGKPGDPAMMAELCRRHDLAPTAALSGFIW</sequence>
<keyword evidence="2" id="KW-1185">Reference proteome</keyword>
<dbReference type="NCBIfam" id="TIGR01459">
    <property type="entry name" value="HAD-SF-IIA-hyp4"/>
    <property type="match status" value="1"/>
</dbReference>
<dbReference type="SUPFAM" id="SSF56784">
    <property type="entry name" value="HAD-like"/>
    <property type="match status" value="1"/>
</dbReference>
<dbReference type="Pfam" id="PF13242">
    <property type="entry name" value="Hydrolase_like"/>
    <property type="match status" value="1"/>
</dbReference>
<dbReference type="GO" id="GO:0005737">
    <property type="term" value="C:cytoplasm"/>
    <property type="evidence" value="ECO:0007669"/>
    <property type="project" value="TreeGrafter"/>
</dbReference>
<dbReference type="Pfam" id="PF13344">
    <property type="entry name" value="Hydrolase_6"/>
    <property type="match status" value="1"/>
</dbReference>
<dbReference type="Gene3D" id="3.40.50.1000">
    <property type="entry name" value="HAD superfamily/HAD-like"/>
    <property type="match status" value="2"/>
</dbReference>
<dbReference type="PANTHER" id="PTHR19288">
    <property type="entry name" value="4-NITROPHENYLPHOSPHATASE-RELATED"/>
    <property type="match status" value="1"/>
</dbReference>
<name>A0A1N7IJ41_9PROT</name>
<keyword evidence="1" id="KW-0378">Hydrolase</keyword>
<dbReference type="InterPro" id="IPR006356">
    <property type="entry name" value="HAD-SF_hydro_IIA_hyp3"/>
</dbReference>
<gene>
    <name evidence="1" type="ORF">SAMN05421779_101186</name>
</gene>
<reference evidence="1 2" key="1">
    <citation type="submission" date="2017-01" db="EMBL/GenBank/DDBJ databases">
        <authorList>
            <person name="Mah S.A."/>
            <person name="Swanson W.J."/>
            <person name="Moy G.W."/>
            <person name="Vacquier V.D."/>
        </authorList>
    </citation>
    <scope>NUCLEOTIDE SEQUENCE [LARGE SCALE GENOMIC DNA]</scope>
    <source>
        <strain evidence="1 2">DSM 11589</strain>
    </source>
</reference>